<accession>A0ABW1AND9</accession>
<dbReference type="Pfam" id="PF11984">
    <property type="entry name" value="DUF3485"/>
    <property type="match status" value="1"/>
</dbReference>
<reference evidence="3" key="1">
    <citation type="journal article" date="2019" name="Int. J. Syst. Evol. Microbiol.">
        <title>The Global Catalogue of Microorganisms (GCM) 10K type strain sequencing project: providing services to taxonomists for standard genome sequencing and annotation.</title>
        <authorList>
            <consortium name="The Broad Institute Genomics Platform"/>
            <consortium name="The Broad Institute Genome Sequencing Center for Infectious Disease"/>
            <person name="Wu L."/>
            <person name="Ma J."/>
        </authorList>
    </citation>
    <scope>NUCLEOTIDE SEQUENCE [LARGE SCALE GENOMIC DNA]</scope>
    <source>
        <strain evidence="3">SHR3</strain>
    </source>
</reference>
<dbReference type="NCBIfam" id="NF045609">
    <property type="entry name" value="EpsI_type_B"/>
    <property type="match status" value="1"/>
</dbReference>
<evidence type="ECO:0000259" key="1">
    <source>
        <dbReference type="Pfam" id="PF11984"/>
    </source>
</evidence>
<sequence>MIISSLGRHGLQALLAAFLMVVSVFVTAAITPTTRLSEILGPVDLEGAVPKSFGKWQLDPHQFTAMVNPQQEALLGKLYSQTLSRTYVDDRGRRVMLSIAYGEDQRDSMQVHKPEICYPAQGFMILKKSSEGIPIAGSDLQVTRLETVLAERRYEPVTYWTVLASEVSVGGTAKKLEEMKYGLRGVIPDGLIFRVSTIGRDTEAGFKTQDEFLRELLSSMAPEARKRIAGI</sequence>
<evidence type="ECO:0000313" key="3">
    <source>
        <dbReference type="Proteomes" id="UP001595974"/>
    </source>
</evidence>
<protein>
    <submittedName>
        <fullName evidence="2">Exosortase-associated protein EpsI, B-type</fullName>
    </submittedName>
</protein>
<evidence type="ECO:0000313" key="2">
    <source>
        <dbReference type="EMBL" id="MFC5768684.1"/>
    </source>
</evidence>
<organism evidence="2 3">
    <name type="scientific">Thauera sinica</name>
    <dbReference type="NCBI Taxonomy" id="2665146"/>
    <lineage>
        <taxon>Bacteria</taxon>
        <taxon>Pseudomonadati</taxon>
        <taxon>Pseudomonadota</taxon>
        <taxon>Betaproteobacteria</taxon>
        <taxon>Rhodocyclales</taxon>
        <taxon>Zoogloeaceae</taxon>
        <taxon>Thauera</taxon>
    </lineage>
</organism>
<dbReference type="InterPro" id="IPR014263">
    <property type="entry name" value="Methanolan_biosynth_EpsI"/>
</dbReference>
<comment type="caution">
    <text evidence="2">The sequence shown here is derived from an EMBL/GenBank/DDBJ whole genome shotgun (WGS) entry which is preliminary data.</text>
</comment>
<dbReference type="InterPro" id="IPR054653">
    <property type="entry name" value="EpsI_type_B_pred"/>
</dbReference>
<dbReference type="Proteomes" id="UP001595974">
    <property type="component" value="Unassembled WGS sequence"/>
</dbReference>
<keyword evidence="3" id="KW-1185">Reference proteome</keyword>
<gene>
    <name evidence="2" type="primary">epsI</name>
    <name evidence="2" type="ORF">ACFPTN_04810</name>
</gene>
<name>A0ABW1AND9_9RHOO</name>
<feature type="domain" description="Methanolan biosynthesis EpsI" evidence="1">
    <location>
        <begin position="15"/>
        <end position="221"/>
    </location>
</feature>
<dbReference type="RefSeq" id="WP_096448401.1">
    <property type="nucleotide sequence ID" value="NZ_JBHSOG010000014.1"/>
</dbReference>
<dbReference type="NCBIfam" id="TIGR02914">
    <property type="entry name" value="EpsI_fam"/>
    <property type="match status" value="1"/>
</dbReference>
<proteinExistence type="predicted"/>
<dbReference type="EMBL" id="JBHSOG010000014">
    <property type="protein sequence ID" value="MFC5768684.1"/>
    <property type="molecule type" value="Genomic_DNA"/>
</dbReference>